<dbReference type="PANTHER" id="PTHR43214">
    <property type="entry name" value="TWO-COMPONENT RESPONSE REGULATOR"/>
    <property type="match status" value="1"/>
</dbReference>
<dbReference type="Proteomes" id="UP000534294">
    <property type="component" value="Unassembled WGS sequence"/>
</dbReference>
<dbReference type="AlphaFoldDB" id="A0A7W8DP71"/>
<protein>
    <submittedName>
        <fullName evidence="4">DNA-binding NarL/FixJ family response regulator</fullName>
    </submittedName>
</protein>
<dbReference type="Gene3D" id="3.40.50.2300">
    <property type="match status" value="1"/>
</dbReference>
<accession>A0A7W8DP71</accession>
<feature type="domain" description="Response regulatory" evidence="3">
    <location>
        <begin position="16"/>
        <end position="133"/>
    </location>
</feature>
<dbReference type="InterPro" id="IPR058245">
    <property type="entry name" value="NreC/VraR/RcsB-like_REC"/>
</dbReference>
<dbReference type="PANTHER" id="PTHR43214:SF43">
    <property type="entry name" value="TWO-COMPONENT RESPONSE REGULATOR"/>
    <property type="match status" value="1"/>
</dbReference>
<evidence type="ECO:0000256" key="1">
    <source>
        <dbReference type="ARBA" id="ARBA00023125"/>
    </source>
</evidence>
<dbReference type="RefSeq" id="WP_184206028.1">
    <property type="nucleotide sequence ID" value="NZ_JACHIF010000001.1"/>
</dbReference>
<dbReference type="PROSITE" id="PS50110">
    <property type="entry name" value="RESPONSE_REGULATORY"/>
    <property type="match status" value="1"/>
</dbReference>
<feature type="modified residue" description="4-aspartylphosphate" evidence="2">
    <location>
        <position position="68"/>
    </location>
</feature>
<keyword evidence="5" id="KW-1185">Reference proteome</keyword>
<evidence type="ECO:0000256" key="2">
    <source>
        <dbReference type="PROSITE-ProRule" id="PRU00169"/>
    </source>
</evidence>
<dbReference type="GO" id="GO:0003677">
    <property type="term" value="F:DNA binding"/>
    <property type="evidence" value="ECO:0007669"/>
    <property type="project" value="UniProtKB-KW"/>
</dbReference>
<gene>
    <name evidence="4" type="ORF">HNQ64_001064</name>
</gene>
<dbReference type="SUPFAM" id="SSF52172">
    <property type="entry name" value="CheY-like"/>
    <property type="match status" value="1"/>
</dbReference>
<proteinExistence type="predicted"/>
<keyword evidence="1 4" id="KW-0238">DNA-binding</keyword>
<dbReference type="EMBL" id="JACHIF010000001">
    <property type="protein sequence ID" value="MBB5036830.1"/>
    <property type="molecule type" value="Genomic_DNA"/>
</dbReference>
<dbReference type="CDD" id="cd17535">
    <property type="entry name" value="REC_NarL-like"/>
    <property type="match status" value="1"/>
</dbReference>
<reference evidence="4 5" key="1">
    <citation type="submission" date="2020-08" db="EMBL/GenBank/DDBJ databases">
        <title>Genomic Encyclopedia of Type Strains, Phase IV (KMG-IV): sequencing the most valuable type-strain genomes for metagenomic binning, comparative biology and taxonomic classification.</title>
        <authorList>
            <person name="Goeker M."/>
        </authorList>
    </citation>
    <scope>NUCLEOTIDE SEQUENCE [LARGE SCALE GENOMIC DNA]</scope>
    <source>
        <strain evidence="4 5">DSM 12251</strain>
    </source>
</reference>
<name>A0A7W8DP71_9BACT</name>
<sequence length="145" mass="16145">MSSPTFSKATTRTIMRIAVVDDHSIMRAVYRSLIDDCPELLMAWSASNVEEARLHIEKDEIPDVMIMDVTLPDGLGYDLVKEILHQHPDLPILMVSAHDEKSYVTQAYEAGARGYLVKDSSPAELMDALETVMSGESYFKPALDA</sequence>
<dbReference type="SMART" id="SM00448">
    <property type="entry name" value="REC"/>
    <property type="match status" value="1"/>
</dbReference>
<dbReference type="InterPro" id="IPR001789">
    <property type="entry name" value="Sig_transdc_resp-reg_receiver"/>
</dbReference>
<dbReference type="InterPro" id="IPR039420">
    <property type="entry name" value="WalR-like"/>
</dbReference>
<organism evidence="4 5">
    <name type="scientific">Prosthecobacter dejongeii</name>
    <dbReference type="NCBI Taxonomy" id="48465"/>
    <lineage>
        <taxon>Bacteria</taxon>
        <taxon>Pseudomonadati</taxon>
        <taxon>Verrucomicrobiota</taxon>
        <taxon>Verrucomicrobiia</taxon>
        <taxon>Verrucomicrobiales</taxon>
        <taxon>Verrucomicrobiaceae</taxon>
        <taxon>Prosthecobacter</taxon>
    </lineage>
</organism>
<evidence type="ECO:0000259" key="3">
    <source>
        <dbReference type="PROSITE" id="PS50110"/>
    </source>
</evidence>
<comment type="caution">
    <text evidence="4">The sequence shown here is derived from an EMBL/GenBank/DDBJ whole genome shotgun (WGS) entry which is preliminary data.</text>
</comment>
<dbReference type="InterPro" id="IPR011006">
    <property type="entry name" value="CheY-like_superfamily"/>
</dbReference>
<evidence type="ECO:0000313" key="4">
    <source>
        <dbReference type="EMBL" id="MBB5036830.1"/>
    </source>
</evidence>
<evidence type="ECO:0000313" key="5">
    <source>
        <dbReference type="Proteomes" id="UP000534294"/>
    </source>
</evidence>
<keyword evidence="2" id="KW-0597">Phosphoprotein</keyword>
<dbReference type="Pfam" id="PF00072">
    <property type="entry name" value="Response_reg"/>
    <property type="match status" value="1"/>
</dbReference>
<dbReference type="GO" id="GO:0000160">
    <property type="term" value="P:phosphorelay signal transduction system"/>
    <property type="evidence" value="ECO:0007669"/>
    <property type="project" value="InterPro"/>
</dbReference>